<evidence type="ECO:0000256" key="1">
    <source>
        <dbReference type="SAM" id="Phobius"/>
    </source>
</evidence>
<sequence length="79" mass="9241">MGSFTFQTIVLVLIGAAVFALGTINIRGHFRMKRPGVLFKGKVLNVKLLERRDKEDRLIQHYYELQVQCRTTDKTFNIW</sequence>
<evidence type="ECO:0000313" key="3">
    <source>
        <dbReference type="Proteomes" id="UP000775686"/>
    </source>
</evidence>
<comment type="caution">
    <text evidence="2">The sequence shown here is derived from an EMBL/GenBank/DDBJ whole genome shotgun (WGS) entry which is preliminary data.</text>
</comment>
<evidence type="ECO:0000313" key="2">
    <source>
        <dbReference type="EMBL" id="MBM6744746.1"/>
    </source>
</evidence>
<accession>A0ABS2EIJ1</accession>
<organism evidence="2 3">
    <name type="scientific">Drancourtella massiliensis</name>
    <dbReference type="NCBI Taxonomy" id="1632013"/>
    <lineage>
        <taxon>Bacteria</taxon>
        <taxon>Bacillati</taxon>
        <taxon>Bacillota</taxon>
        <taxon>Clostridia</taxon>
        <taxon>Eubacteriales</taxon>
        <taxon>Oscillospiraceae</taxon>
        <taxon>Drancourtella</taxon>
    </lineage>
</organism>
<name>A0ABS2EIJ1_9FIRM</name>
<gene>
    <name evidence="2" type="ORF">H6A32_10595</name>
</gene>
<reference evidence="2 3" key="1">
    <citation type="journal article" date="2021" name="Sci. Rep.">
        <title>The distribution of antibiotic resistance genes in chicken gut microbiota commensals.</title>
        <authorList>
            <person name="Juricova H."/>
            <person name="Matiasovicova J."/>
            <person name="Kubasova T."/>
            <person name="Cejkova D."/>
            <person name="Rychlik I."/>
        </authorList>
    </citation>
    <scope>NUCLEOTIDE SEQUENCE [LARGE SCALE GENOMIC DNA]</scope>
    <source>
        <strain evidence="2 3">An770</strain>
    </source>
</reference>
<keyword evidence="3" id="KW-1185">Reference proteome</keyword>
<keyword evidence="1" id="KW-0472">Membrane</keyword>
<protein>
    <submittedName>
        <fullName evidence="2">Uncharacterized protein</fullName>
    </submittedName>
</protein>
<dbReference type="RefSeq" id="WP_087253272.1">
    <property type="nucleotide sequence ID" value="NZ_JACJKH010000018.1"/>
</dbReference>
<keyword evidence="1" id="KW-1133">Transmembrane helix</keyword>
<keyword evidence="1" id="KW-0812">Transmembrane</keyword>
<dbReference type="EMBL" id="JACJKH010000018">
    <property type="protein sequence ID" value="MBM6744746.1"/>
    <property type="molecule type" value="Genomic_DNA"/>
</dbReference>
<feature type="transmembrane region" description="Helical" evidence="1">
    <location>
        <begin position="6"/>
        <end position="26"/>
    </location>
</feature>
<proteinExistence type="predicted"/>
<dbReference type="Proteomes" id="UP000775686">
    <property type="component" value="Unassembled WGS sequence"/>
</dbReference>